<dbReference type="EMBL" id="JADGJH010000171">
    <property type="protein sequence ID" value="KAJ3135203.1"/>
    <property type="molecule type" value="Genomic_DNA"/>
</dbReference>
<dbReference type="PROSITE" id="PS50076">
    <property type="entry name" value="DNAJ_2"/>
    <property type="match status" value="1"/>
</dbReference>
<dbReference type="PRINTS" id="PR00625">
    <property type="entry name" value="JDOMAIN"/>
</dbReference>
<dbReference type="GO" id="GO:0005739">
    <property type="term" value="C:mitochondrion"/>
    <property type="evidence" value="ECO:0007669"/>
    <property type="project" value="GOC"/>
</dbReference>
<dbReference type="InterPro" id="IPR024586">
    <property type="entry name" value="DnaJ-like_C11_C"/>
</dbReference>
<evidence type="ECO:0000256" key="3">
    <source>
        <dbReference type="ARBA" id="ARBA00023186"/>
    </source>
</evidence>
<keyword evidence="3" id="KW-0143">Chaperone</keyword>
<dbReference type="InterPro" id="IPR036869">
    <property type="entry name" value="J_dom_sf"/>
</dbReference>
<name>A0AAD5T7Y3_9FUNG</name>
<dbReference type="SUPFAM" id="SSF46565">
    <property type="entry name" value="Chaperone J-domain"/>
    <property type="match status" value="1"/>
</dbReference>
<accession>A0AAD5T7Y3</accession>
<comment type="caution">
    <text evidence="6">The sequence shown here is derived from an EMBL/GenBank/DDBJ whole genome shotgun (WGS) entry which is preliminary data.</text>
</comment>
<dbReference type="Proteomes" id="UP001211907">
    <property type="component" value="Unassembled WGS sequence"/>
</dbReference>
<dbReference type="InterPro" id="IPR055225">
    <property type="entry name" value="DNAJC11-like_beta-barrel"/>
</dbReference>
<keyword evidence="2" id="KW-0472">Membrane</keyword>
<dbReference type="Pfam" id="PF22774">
    <property type="entry name" value="DNAJC11_beta-barrel"/>
    <property type="match status" value="1"/>
</dbReference>
<gene>
    <name evidence="6" type="ORF">HK100_002974</name>
</gene>
<dbReference type="GO" id="GO:0042407">
    <property type="term" value="P:cristae formation"/>
    <property type="evidence" value="ECO:0007669"/>
    <property type="project" value="TreeGrafter"/>
</dbReference>
<dbReference type="GO" id="GO:0016020">
    <property type="term" value="C:membrane"/>
    <property type="evidence" value="ECO:0007669"/>
    <property type="project" value="UniProtKB-SubCell"/>
</dbReference>
<dbReference type="PROSITE" id="PS00636">
    <property type="entry name" value="DNAJ_1"/>
    <property type="match status" value="1"/>
</dbReference>
<dbReference type="PANTHER" id="PTHR44157:SF1">
    <property type="entry name" value="DNAJ HOMOLOG SUBFAMILY C MEMBER 11"/>
    <property type="match status" value="1"/>
</dbReference>
<evidence type="ECO:0000259" key="5">
    <source>
        <dbReference type="PROSITE" id="PS50076"/>
    </source>
</evidence>
<reference evidence="6" key="1">
    <citation type="submission" date="2020-05" db="EMBL/GenBank/DDBJ databases">
        <title>Phylogenomic resolution of chytrid fungi.</title>
        <authorList>
            <person name="Stajich J.E."/>
            <person name="Amses K."/>
            <person name="Simmons R."/>
            <person name="Seto K."/>
            <person name="Myers J."/>
            <person name="Bonds A."/>
            <person name="Quandt C.A."/>
            <person name="Barry K."/>
            <person name="Liu P."/>
            <person name="Grigoriev I."/>
            <person name="Longcore J.E."/>
            <person name="James T.Y."/>
        </authorList>
    </citation>
    <scope>NUCLEOTIDE SEQUENCE</scope>
    <source>
        <strain evidence="6">JEL0513</strain>
    </source>
</reference>
<proteinExistence type="predicted"/>
<evidence type="ECO:0000313" key="7">
    <source>
        <dbReference type="Proteomes" id="UP001211907"/>
    </source>
</evidence>
<evidence type="ECO:0000256" key="4">
    <source>
        <dbReference type="SAM" id="MobiDB-lite"/>
    </source>
</evidence>
<feature type="domain" description="J" evidence="5">
    <location>
        <begin position="59"/>
        <end position="127"/>
    </location>
</feature>
<protein>
    <recommendedName>
        <fullName evidence="5">J domain-containing protein</fullName>
    </recommendedName>
</protein>
<keyword evidence="7" id="KW-1185">Reference proteome</keyword>
<sequence length="668" mass="72974">MQNEDPYIESRSGWAGNSSTSHNHNYGDDYEGVGGDADGGFDDETSRLEHEERVAGPADLYAILNVDRDASDEDIRNAYRRLSMTFHPDKHHSPEDKELAQHQFQSIKKAYDILSNPNRRHIYDSYGADGLQSSWDVTEQRGQTAQQARDEFERMQRQRLETEAERLVKSKGEVHIGLDATGCFGGGRRKRRPNTSSYGGLFDSLAFPEISHAFVKHSWDTKIVDGTDLTIQGSVITKNGMGAGTVVATIRRIIDPTCWTETSFQASMKTPSATFKVVKNLPGDVFASIEGTISTFENPPPLGFVVGRKLDSKHTGYMNFRTGDYAIGSWGTGETGVQKSSPSCALGLIGKSVHGQWSSEITMGLNGSNLTLGVFRSIGWGIRARAAFAVGTGIGLSTSVSADKRISKLDRVGMSVEAAVIGGVSFKLRFIRLGQKFVLPIILSPQLDIKTAALAVVIPLCSAIAIDRLVLEPNRRSKLSARLAKLRSDNAAIIEQRKQEAIAAIQLMAPQVARKREAEELKNGLIIVEAIYGNLVSLKRNSTVVGSYYYKPGLERNRSENGGVSTPSHMVGAVSGESLDQDADAIASEELKWIDVTIPVQALVLNSQLYISGSHSKAHIVGFYDPCLGESKKLRVTYKFQGKLHQVEVDDLNALAAPLRAHTIASDY</sequence>
<feature type="compositionally biased region" description="Polar residues" evidence="4">
    <location>
        <begin position="15"/>
        <end position="24"/>
    </location>
</feature>
<dbReference type="Pfam" id="PF11875">
    <property type="entry name" value="DnaJ-like_C11_C"/>
    <property type="match status" value="1"/>
</dbReference>
<dbReference type="Pfam" id="PF00226">
    <property type="entry name" value="DnaJ"/>
    <property type="match status" value="1"/>
</dbReference>
<dbReference type="CDD" id="cd06257">
    <property type="entry name" value="DnaJ"/>
    <property type="match status" value="1"/>
</dbReference>
<feature type="region of interest" description="Disordered" evidence="4">
    <location>
        <begin position="1"/>
        <end position="49"/>
    </location>
</feature>
<dbReference type="InterPro" id="IPR052243">
    <property type="entry name" value="Mito_inner_membrane_organizer"/>
</dbReference>
<dbReference type="InterPro" id="IPR018253">
    <property type="entry name" value="DnaJ_domain_CS"/>
</dbReference>
<dbReference type="Gene3D" id="1.10.287.110">
    <property type="entry name" value="DnaJ domain"/>
    <property type="match status" value="1"/>
</dbReference>
<evidence type="ECO:0000256" key="2">
    <source>
        <dbReference type="ARBA" id="ARBA00023136"/>
    </source>
</evidence>
<dbReference type="PANTHER" id="PTHR44157">
    <property type="entry name" value="DNAJ HOMOLOG SUBFAMILY C MEMBER 11"/>
    <property type="match status" value="1"/>
</dbReference>
<dbReference type="InterPro" id="IPR001623">
    <property type="entry name" value="DnaJ_domain"/>
</dbReference>
<evidence type="ECO:0000256" key="1">
    <source>
        <dbReference type="ARBA" id="ARBA00004370"/>
    </source>
</evidence>
<organism evidence="6 7">
    <name type="scientific">Physocladia obscura</name>
    <dbReference type="NCBI Taxonomy" id="109957"/>
    <lineage>
        <taxon>Eukaryota</taxon>
        <taxon>Fungi</taxon>
        <taxon>Fungi incertae sedis</taxon>
        <taxon>Chytridiomycota</taxon>
        <taxon>Chytridiomycota incertae sedis</taxon>
        <taxon>Chytridiomycetes</taxon>
        <taxon>Chytridiales</taxon>
        <taxon>Chytriomycetaceae</taxon>
        <taxon>Physocladia</taxon>
    </lineage>
</organism>
<dbReference type="SMART" id="SM00271">
    <property type="entry name" value="DnaJ"/>
    <property type="match status" value="1"/>
</dbReference>
<evidence type="ECO:0000313" key="6">
    <source>
        <dbReference type="EMBL" id="KAJ3135203.1"/>
    </source>
</evidence>
<comment type="subcellular location">
    <subcellularLocation>
        <location evidence="1">Membrane</location>
    </subcellularLocation>
</comment>
<dbReference type="AlphaFoldDB" id="A0AAD5T7Y3"/>